<protein>
    <submittedName>
        <fullName evidence="1">Uncharacterized protein</fullName>
    </submittedName>
</protein>
<gene>
    <name evidence="1" type="ORF">DERP_001565</name>
</gene>
<organism evidence="1 2">
    <name type="scientific">Dermatophagoides pteronyssinus</name>
    <name type="common">European house dust mite</name>
    <dbReference type="NCBI Taxonomy" id="6956"/>
    <lineage>
        <taxon>Eukaryota</taxon>
        <taxon>Metazoa</taxon>
        <taxon>Ecdysozoa</taxon>
        <taxon>Arthropoda</taxon>
        <taxon>Chelicerata</taxon>
        <taxon>Arachnida</taxon>
        <taxon>Acari</taxon>
        <taxon>Acariformes</taxon>
        <taxon>Sarcoptiformes</taxon>
        <taxon>Astigmata</taxon>
        <taxon>Psoroptidia</taxon>
        <taxon>Analgoidea</taxon>
        <taxon>Pyroglyphidae</taxon>
        <taxon>Dermatophagoidinae</taxon>
        <taxon>Dermatophagoides</taxon>
    </lineage>
</organism>
<sequence>MNRTYIFVKDKLVNNYISEHMTTCKTKLIFAHSLNEQIRFDCSTRSILPNDLLKSAVSA</sequence>
<reference evidence="1 2" key="1">
    <citation type="journal article" date="2018" name="J. Allergy Clin. Immunol.">
        <title>High-quality assembly of Dermatophagoides pteronyssinus genome and transcriptome reveals a wide range of novel allergens.</title>
        <authorList>
            <person name="Liu X.Y."/>
            <person name="Yang K.Y."/>
            <person name="Wang M.Q."/>
            <person name="Kwok J.S."/>
            <person name="Zeng X."/>
            <person name="Yang Z."/>
            <person name="Xiao X.J."/>
            <person name="Lau C.P."/>
            <person name="Li Y."/>
            <person name="Huang Z.M."/>
            <person name="Ba J.G."/>
            <person name="Yim A.K."/>
            <person name="Ouyang C.Y."/>
            <person name="Ngai S.M."/>
            <person name="Chan T.F."/>
            <person name="Leung E.L."/>
            <person name="Liu L."/>
            <person name="Liu Z.G."/>
            <person name="Tsui S.K."/>
        </authorList>
    </citation>
    <scope>NUCLEOTIDE SEQUENCE [LARGE SCALE GENOMIC DNA]</scope>
    <source>
        <strain evidence="1">Derp</strain>
    </source>
</reference>
<proteinExistence type="predicted"/>
<accession>A0ABQ8JAY9</accession>
<evidence type="ECO:0000313" key="2">
    <source>
        <dbReference type="Proteomes" id="UP000887458"/>
    </source>
</evidence>
<evidence type="ECO:0000313" key="1">
    <source>
        <dbReference type="EMBL" id="KAH9419734.1"/>
    </source>
</evidence>
<comment type="caution">
    <text evidence="1">The sequence shown here is derived from an EMBL/GenBank/DDBJ whole genome shotgun (WGS) entry which is preliminary data.</text>
</comment>
<keyword evidence="2" id="KW-1185">Reference proteome</keyword>
<name>A0ABQ8JAY9_DERPT</name>
<reference evidence="1 2" key="2">
    <citation type="journal article" date="2022" name="Mol. Biol. Evol.">
        <title>Comparative Genomics Reveals Insights into the Divergent Evolution of Astigmatic Mites and Household Pest Adaptations.</title>
        <authorList>
            <person name="Xiong Q."/>
            <person name="Wan A.T."/>
            <person name="Liu X."/>
            <person name="Fung C.S."/>
            <person name="Xiao X."/>
            <person name="Malainual N."/>
            <person name="Hou J."/>
            <person name="Wang L."/>
            <person name="Wang M."/>
            <person name="Yang K.Y."/>
            <person name="Cui Y."/>
            <person name="Leung E.L."/>
            <person name="Nong W."/>
            <person name="Shin S.K."/>
            <person name="Au S.W."/>
            <person name="Jeong K.Y."/>
            <person name="Chew F.T."/>
            <person name="Hui J.H."/>
            <person name="Leung T.F."/>
            <person name="Tungtrongchitr A."/>
            <person name="Zhong N."/>
            <person name="Liu Z."/>
            <person name="Tsui S.K."/>
        </authorList>
    </citation>
    <scope>NUCLEOTIDE SEQUENCE [LARGE SCALE GENOMIC DNA]</scope>
    <source>
        <strain evidence="1">Derp</strain>
    </source>
</reference>
<dbReference type="EMBL" id="NJHN03000054">
    <property type="protein sequence ID" value="KAH9419734.1"/>
    <property type="molecule type" value="Genomic_DNA"/>
</dbReference>
<dbReference type="Proteomes" id="UP000887458">
    <property type="component" value="Unassembled WGS sequence"/>
</dbReference>